<evidence type="ECO:0000313" key="1">
    <source>
        <dbReference type="EMBL" id="MFD1187769.1"/>
    </source>
</evidence>
<dbReference type="EMBL" id="JBHTLD010000174">
    <property type="protein sequence ID" value="MFD1187769.1"/>
    <property type="molecule type" value="Genomic_DNA"/>
</dbReference>
<evidence type="ECO:0000313" key="2">
    <source>
        <dbReference type="Proteomes" id="UP001597094"/>
    </source>
</evidence>
<comment type="caution">
    <text evidence="1">The sequence shown here is derived from an EMBL/GenBank/DDBJ whole genome shotgun (WGS) entry which is preliminary data.</text>
</comment>
<dbReference type="RefSeq" id="WP_377530028.1">
    <property type="nucleotide sequence ID" value="NZ_JBHTLD010000174.1"/>
</dbReference>
<sequence>MSTFHPEEKTACVRYYYLPARNKRCAEIIEVLNSDSDTIKVPTREEDIRLRSFFKRELSRKETEIYVASQTWKVFTSWEELELDHIKFSLPTTVLEELLSYRLSCTLQEEIAA</sequence>
<proteinExistence type="predicted"/>
<keyword evidence="2" id="KW-1185">Reference proteome</keyword>
<reference evidence="2" key="1">
    <citation type="journal article" date="2019" name="Int. J. Syst. Evol. Microbiol.">
        <title>The Global Catalogue of Microorganisms (GCM) 10K type strain sequencing project: providing services to taxonomists for standard genome sequencing and annotation.</title>
        <authorList>
            <consortium name="The Broad Institute Genomics Platform"/>
            <consortium name="The Broad Institute Genome Sequencing Center for Infectious Disease"/>
            <person name="Wu L."/>
            <person name="Ma J."/>
        </authorList>
    </citation>
    <scope>NUCLEOTIDE SEQUENCE [LARGE SCALE GENOMIC DNA]</scope>
    <source>
        <strain evidence="2">JCM 31319</strain>
    </source>
</reference>
<accession>A0ABW3SSB4</accession>
<gene>
    <name evidence="1" type="ORF">ACFQ2O_16250</name>
</gene>
<protein>
    <recommendedName>
        <fullName evidence="3">WYL domain-containing protein</fullName>
    </recommendedName>
</protein>
<evidence type="ECO:0008006" key="3">
    <source>
        <dbReference type="Google" id="ProtNLM"/>
    </source>
</evidence>
<dbReference type="Proteomes" id="UP001597094">
    <property type="component" value="Unassembled WGS sequence"/>
</dbReference>
<name>A0ABW3SSB4_9BACT</name>
<organism evidence="1 2">
    <name type="scientific">Pontibacter rugosus</name>
    <dbReference type="NCBI Taxonomy" id="1745966"/>
    <lineage>
        <taxon>Bacteria</taxon>
        <taxon>Pseudomonadati</taxon>
        <taxon>Bacteroidota</taxon>
        <taxon>Cytophagia</taxon>
        <taxon>Cytophagales</taxon>
        <taxon>Hymenobacteraceae</taxon>
        <taxon>Pontibacter</taxon>
    </lineage>
</organism>